<comment type="caution">
    <text evidence="1">The sequence shown here is derived from an EMBL/GenBank/DDBJ whole genome shotgun (WGS) entry which is preliminary data.</text>
</comment>
<evidence type="ECO:0000313" key="1">
    <source>
        <dbReference type="EMBL" id="KAK3791275.1"/>
    </source>
</evidence>
<reference evidence="1" key="1">
    <citation type="journal article" date="2023" name="G3 (Bethesda)">
        <title>A reference genome for the long-term kleptoplast-retaining sea slug Elysia crispata morphotype clarki.</title>
        <authorList>
            <person name="Eastman K.E."/>
            <person name="Pendleton A.L."/>
            <person name="Shaikh M.A."/>
            <person name="Suttiyut T."/>
            <person name="Ogas R."/>
            <person name="Tomko P."/>
            <person name="Gavelis G."/>
            <person name="Widhalm J.R."/>
            <person name="Wisecaver J.H."/>
        </authorList>
    </citation>
    <scope>NUCLEOTIDE SEQUENCE</scope>
    <source>
        <strain evidence="1">ECLA1</strain>
    </source>
</reference>
<keyword evidence="2" id="KW-1185">Reference proteome</keyword>
<gene>
    <name evidence="1" type="ORF">RRG08_053922</name>
</gene>
<protein>
    <submittedName>
        <fullName evidence="1">Uncharacterized protein</fullName>
    </submittedName>
</protein>
<dbReference type="Proteomes" id="UP001283361">
    <property type="component" value="Unassembled WGS sequence"/>
</dbReference>
<evidence type="ECO:0000313" key="2">
    <source>
        <dbReference type="Proteomes" id="UP001283361"/>
    </source>
</evidence>
<dbReference type="AlphaFoldDB" id="A0AAE1APC8"/>
<name>A0AAE1APC8_9GAST</name>
<organism evidence="1 2">
    <name type="scientific">Elysia crispata</name>
    <name type="common">lettuce slug</name>
    <dbReference type="NCBI Taxonomy" id="231223"/>
    <lineage>
        <taxon>Eukaryota</taxon>
        <taxon>Metazoa</taxon>
        <taxon>Spiralia</taxon>
        <taxon>Lophotrochozoa</taxon>
        <taxon>Mollusca</taxon>
        <taxon>Gastropoda</taxon>
        <taxon>Heterobranchia</taxon>
        <taxon>Euthyneura</taxon>
        <taxon>Panpulmonata</taxon>
        <taxon>Sacoglossa</taxon>
        <taxon>Placobranchoidea</taxon>
        <taxon>Plakobranchidae</taxon>
        <taxon>Elysia</taxon>
    </lineage>
</organism>
<dbReference type="EMBL" id="JAWDGP010001478">
    <property type="protein sequence ID" value="KAK3791275.1"/>
    <property type="molecule type" value="Genomic_DNA"/>
</dbReference>
<sequence length="103" mass="11647">MSQNFKSRHDGASCERYHTRVNAKRHNSWASGPYIILASQDITPGRAARYNTGFPRHNSWASGPYKVLASQDITPGRAARYNTGFPRHNSWASGPLQYWLPKT</sequence>
<proteinExistence type="predicted"/>
<accession>A0AAE1APC8</accession>